<feature type="non-terminal residue" evidence="8">
    <location>
        <position position="1"/>
    </location>
</feature>
<evidence type="ECO:0000256" key="3">
    <source>
        <dbReference type="ARBA" id="ARBA00022512"/>
    </source>
</evidence>
<evidence type="ECO:0000313" key="8">
    <source>
        <dbReference type="EMBL" id="KAJ7364749.1"/>
    </source>
</evidence>
<protein>
    <recommendedName>
        <fullName evidence="7">Hydrophobin</fullName>
    </recommendedName>
</protein>
<evidence type="ECO:0000256" key="2">
    <source>
        <dbReference type="ARBA" id="ARBA00010446"/>
    </source>
</evidence>
<name>A0AAD7F4P3_9AGAR</name>
<evidence type="ECO:0000256" key="1">
    <source>
        <dbReference type="ARBA" id="ARBA00004191"/>
    </source>
</evidence>
<evidence type="ECO:0000256" key="5">
    <source>
        <dbReference type="ARBA" id="ARBA00023157"/>
    </source>
</evidence>
<keyword evidence="7" id="KW-0732">Signal</keyword>
<comment type="caution">
    <text evidence="8">The sequence shown here is derived from an EMBL/GenBank/DDBJ whole genome shotgun (WGS) entry which is preliminary data.</text>
</comment>
<evidence type="ECO:0000313" key="9">
    <source>
        <dbReference type="EMBL" id="KAJ7364751.1"/>
    </source>
</evidence>
<evidence type="ECO:0000256" key="4">
    <source>
        <dbReference type="ARBA" id="ARBA00022525"/>
    </source>
</evidence>
<dbReference type="AlphaFoldDB" id="A0AAD7F4P3"/>
<keyword evidence="3 7" id="KW-0134">Cell wall</keyword>
<dbReference type="Pfam" id="PF01185">
    <property type="entry name" value="Hydrophobin"/>
    <property type="match status" value="1"/>
</dbReference>
<comment type="similarity">
    <text evidence="2 7">Belongs to the fungal hydrophobin family.</text>
</comment>
<evidence type="ECO:0000256" key="7">
    <source>
        <dbReference type="RuleBase" id="RU365009"/>
    </source>
</evidence>
<comment type="subcellular location">
    <subcellularLocation>
        <location evidence="1 7">Secreted</location>
        <location evidence="1 7">Cell wall</location>
    </subcellularLocation>
</comment>
<reference evidence="8" key="1">
    <citation type="submission" date="2023-03" db="EMBL/GenBank/DDBJ databases">
        <title>Massive genome expansion in bonnet fungi (Mycena s.s.) driven by repeated elements and novel gene families across ecological guilds.</title>
        <authorList>
            <consortium name="Lawrence Berkeley National Laboratory"/>
            <person name="Harder C.B."/>
            <person name="Miyauchi S."/>
            <person name="Viragh M."/>
            <person name="Kuo A."/>
            <person name="Thoen E."/>
            <person name="Andreopoulos B."/>
            <person name="Lu D."/>
            <person name="Skrede I."/>
            <person name="Drula E."/>
            <person name="Henrissat B."/>
            <person name="Morin E."/>
            <person name="Kohler A."/>
            <person name="Barry K."/>
            <person name="LaButti K."/>
            <person name="Morin E."/>
            <person name="Salamov A."/>
            <person name="Lipzen A."/>
            <person name="Mereny Z."/>
            <person name="Hegedus B."/>
            <person name="Baldrian P."/>
            <person name="Stursova M."/>
            <person name="Weitz H."/>
            <person name="Taylor A."/>
            <person name="Grigoriev I.V."/>
            <person name="Nagy L.G."/>
            <person name="Martin F."/>
            <person name="Kauserud H."/>
        </authorList>
    </citation>
    <scope>NUCLEOTIDE SEQUENCE</scope>
    <source>
        <strain evidence="8">CBHHK002</strain>
    </source>
</reference>
<sequence>MFPKISLAVTAVLATLAVASPTNSPPTAPPGTTNQCCTSVQQSNSAGLGSILGLLGVVLNAVVPIGLGCSPITVGGNNCGNTNVVCNAPQSQTGLIIIGCAPITL</sequence>
<dbReference type="GO" id="GO:0005199">
    <property type="term" value="F:structural constituent of cell wall"/>
    <property type="evidence" value="ECO:0007669"/>
    <property type="project" value="InterPro"/>
</dbReference>
<keyword evidence="5 7" id="KW-1015">Disulfide bond</keyword>
<organism evidence="8 10">
    <name type="scientific">Mycena albidolilacea</name>
    <dbReference type="NCBI Taxonomy" id="1033008"/>
    <lineage>
        <taxon>Eukaryota</taxon>
        <taxon>Fungi</taxon>
        <taxon>Dikarya</taxon>
        <taxon>Basidiomycota</taxon>
        <taxon>Agaricomycotina</taxon>
        <taxon>Agaricomycetes</taxon>
        <taxon>Agaricomycetidae</taxon>
        <taxon>Agaricales</taxon>
        <taxon>Marasmiineae</taxon>
        <taxon>Mycenaceae</taxon>
        <taxon>Mycena</taxon>
    </lineage>
</organism>
<feature type="chain" id="PRO_5042311547" description="Hydrophobin" evidence="7">
    <location>
        <begin position="20"/>
        <end position="105"/>
    </location>
</feature>
<dbReference type="SMART" id="SM00075">
    <property type="entry name" value="HYDRO"/>
    <property type="match status" value="1"/>
</dbReference>
<accession>A0AAD7F4P3</accession>
<comment type="subunit">
    <text evidence="6">Self-assembles to form functional amyloid fibrils called rodlets. Self-assembly into fibrillar rodlets occurs spontaneously at hydrophobic:hydrophilic interfaces and the rodlets further associate laterally to form amphipathic monolayers.</text>
</comment>
<dbReference type="CDD" id="cd23507">
    <property type="entry name" value="hydrophobin_I"/>
    <property type="match status" value="1"/>
</dbReference>
<dbReference type="GO" id="GO:0009277">
    <property type="term" value="C:fungal-type cell wall"/>
    <property type="evidence" value="ECO:0007669"/>
    <property type="project" value="InterPro"/>
</dbReference>
<evidence type="ECO:0000256" key="6">
    <source>
        <dbReference type="ARBA" id="ARBA00093546"/>
    </source>
</evidence>
<gene>
    <name evidence="8" type="ORF">DFH08DRAFT_839860</name>
    <name evidence="9" type="ORF">DFH08DRAFT_839865</name>
</gene>
<dbReference type="EMBL" id="JARIHO010000003">
    <property type="protein sequence ID" value="KAJ7364751.1"/>
    <property type="molecule type" value="Genomic_DNA"/>
</dbReference>
<dbReference type="Proteomes" id="UP001218218">
    <property type="component" value="Unassembled WGS sequence"/>
</dbReference>
<evidence type="ECO:0000313" key="10">
    <source>
        <dbReference type="Proteomes" id="UP001218218"/>
    </source>
</evidence>
<keyword evidence="4 7" id="KW-0964">Secreted</keyword>
<feature type="signal peptide" evidence="7">
    <location>
        <begin position="1"/>
        <end position="19"/>
    </location>
</feature>
<dbReference type="InterPro" id="IPR001338">
    <property type="entry name" value="Class_I_Hydrophobin"/>
</dbReference>
<dbReference type="EMBL" id="JARIHO010000003">
    <property type="protein sequence ID" value="KAJ7364749.1"/>
    <property type="molecule type" value="Genomic_DNA"/>
</dbReference>
<keyword evidence="10" id="KW-1185">Reference proteome</keyword>
<proteinExistence type="inferred from homology"/>